<dbReference type="Gene3D" id="1.10.260.40">
    <property type="entry name" value="lambda repressor-like DNA-binding domains"/>
    <property type="match status" value="1"/>
</dbReference>
<evidence type="ECO:0000313" key="4">
    <source>
        <dbReference type="Proteomes" id="UP000607397"/>
    </source>
</evidence>
<proteinExistence type="predicted"/>
<protein>
    <submittedName>
        <fullName evidence="3">Helix-turn-helix domain-containing protein</fullName>
    </submittedName>
</protein>
<reference evidence="3" key="1">
    <citation type="submission" date="2019-12" db="EMBL/GenBank/DDBJ databases">
        <title>High-Quality draft genome sequences of three cyanobacteria isolated from the limestone walls of the Old Cathedral of Coimbra.</title>
        <authorList>
            <person name="Tiago I."/>
            <person name="Soares F."/>
            <person name="Portugal A."/>
        </authorList>
    </citation>
    <scope>NUCLEOTIDE SEQUENCE [LARGE SCALE GENOMIC DNA]</scope>
    <source>
        <strain evidence="3">C</strain>
    </source>
</reference>
<evidence type="ECO:0000259" key="2">
    <source>
        <dbReference type="PROSITE" id="PS50943"/>
    </source>
</evidence>
<evidence type="ECO:0000256" key="1">
    <source>
        <dbReference type="SAM" id="Coils"/>
    </source>
</evidence>
<dbReference type="InterPro" id="IPR010982">
    <property type="entry name" value="Lambda_DNA-bd_dom_sf"/>
</dbReference>
<feature type="coiled-coil region" evidence="1">
    <location>
        <begin position="81"/>
        <end position="115"/>
    </location>
</feature>
<gene>
    <name evidence="3" type="ORF">GS597_02155</name>
</gene>
<keyword evidence="1" id="KW-0175">Coiled coil</keyword>
<keyword evidence="4" id="KW-1185">Reference proteome</keyword>
<name>A0A8K2A6L5_9CYAN</name>
<dbReference type="Proteomes" id="UP000607397">
    <property type="component" value="Unassembled WGS sequence"/>
</dbReference>
<accession>A0A8K2A6L5</accession>
<dbReference type="RefSeq" id="WP_161823813.1">
    <property type="nucleotide sequence ID" value="NZ_WVIC01000003.1"/>
</dbReference>
<sequence length="215" mass="24584">MTVLLETDKTDYAEVLRQAMARVGLQYWSELARTVGLTRSQLQKLRQGQIEQLPVAVVLRLSQVLQLSLSECLTQLSPQVFPNETQTLQQVRQEYQRLQEQMVTQQQQFQQQFQQSTLQALESWLLQWPKAAHAARQNPQAPAVKLLPLLRPLEQLLQSWEVAPIGEVGAQVAYDPQSHQLMQGREVAPGTPVRVDYVGYRHGMQLLHRAKVSLE</sequence>
<comment type="caution">
    <text evidence="3">The sequence shown here is derived from an EMBL/GenBank/DDBJ whole genome shotgun (WGS) entry which is preliminary data.</text>
</comment>
<dbReference type="SUPFAM" id="SSF47413">
    <property type="entry name" value="lambda repressor-like DNA-binding domains"/>
    <property type="match status" value="1"/>
</dbReference>
<dbReference type="EMBL" id="WVIC01000003">
    <property type="protein sequence ID" value="NCJ05335.1"/>
    <property type="molecule type" value="Genomic_DNA"/>
</dbReference>
<evidence type="ECO:0000313" key="3">
    <source>
        <dbReference type="EMBL" id="NCJ05335.1"/>
    </source>
</evidence>
<dbReference type="GO" id="GO:0003677">
    <property type="term" value="F:DNA binding"/>
    <property type="evidence" value="ECO:0007669"/>
    <property type="project" value="InterPro"/>
</dbReference>
<dbReference type="Pfam" id="PF13443">
    <property type="entry name" value="HTH_26"/>
    <property type="match status" value="1"/>
</dbReference>
<dbReference type="AlphaFoldDB" id="A0A8K2A6L5"/>
<dbReference type="PROSITE" id="PS50943">
    <property type="entry name" value="HTH_CROC1"/>
    <property type="match status" value="1"/>
</dbReference>
<dbReference type="InterPro" id="IPR001387">
    <property type="entry name" value="Cro/C1-type_HTH"/>
</dbReference>
<feature type="domain" description="HTH cro/C1-type" evidence="2">
    <location>
        <begin position="29"/>
        <end position="72"/>
    </location>
</feature>
<organism evidence="3 4">
    <name type="scientific">Petrachloros mirabilis ULC683</name>
    <dbReference type="NCBI Taxonomy" id="2781853"/>
    <lineage>
        <taxon>Bacteria</taxon>
        <taxon>Bacillati</taxon>
        <taxon>Cyanobacteriota</taxon>
        <taxon>Cyanophyceae</taxon>
        <taxon>Synechococcales</taxon>
        <taxon>Petrachlorosaceae</taxon>
        <taxon>Petrachloros</taxon>
        <taxon>Petrachloros mirabilis</taxon>
    </lineage>
</organism>